<evidence type="ECO:0000313" key="3">
    <source>
        <dbReference type="EMBL" id="EMP42678.1"/>
    </source>
</evidence>
<name>M7CD62_CHEMY</name>
<protein>
    <submittedName>
        <fullName evidence="3">Glutamate [NMDA] receptor subunit 3A</fullName>
    </submittedName>
</protein>
<keyword evidence="1" id="KW-0175">Coiled coil</keyword>
<keyword evidence="4" id="KW-1185">Reference proteome</keyword>
<proteinExistence type="predicted"/>
<dbReference type="STRING" id="8469.M7CD62"/>
<evidence type="ECO:0000256" key="1">
    <source>
        <dbReference type="SAM" id="Coils"/>
    </source>
</evidence>
<dbReference type="EMBL" id="KB557658">
    <property type="protein sequence ID" value="EMP42678.1"/>
    <property type="molecule type" value="Genomic_DNA"/>
</dbReference>
<feature type="coiled-coil region" evidence="1">
    <location>
        <begin position="60"/>
        <end position="94"/>
    </location>
</feature>
<evidence type="ECO:0000256" key="2">
    <source>
        <dbReference type="SAM" id="MobiDB-lite"/>
    </source>
</evidence>
<gene>
    <name evidence="3" type="ORF">UY3_00048</name>
</gene>
<evidence type="ECO:0000313" key="4">
    <source>
        <dbReference type="Proteomes" id="UP000031443"/>
    </source>
</evidence>
<dbReference type="Proteomes" id="UP000031443">
    <property type="component" value="Unassembled WGS sequence"/>
</dbReference>
<organism evidence="3 4">
    <name type="scientific">Chelonia mydas</name>
    <name type="common">Green sea-turtle</name>
    <name type="synonym">Chelonia agassizi</name>
    <dbReference type="NCBI Taxonomy" id="8469"/>
    <lineage>
        <taxon>Eukaryota</taxon>
        <taxon>Metazoa</taxon>
        <taxon>Chordata</taxon>
        <taxon>Craniata</taxon>
        <taxon>Vertebrata</taxon>
        <taxon>Euteleostomi</taxon>
        <taxon>Archelosauria</taxon>
        <taxon>Testudinata</taxon>
        <taxon>Testudines</taxon>
        <taxon>Cryptodira</taxon>
        <taxon>Durocryptodira</taxon>
        <taxon>Americhelydia</taxon>
        <taxon>Chelonioidea</taxon>
        <taxon>Cheloniidae</taxon>
        <taxon>Chelonia</taxon>
    </lineage>
</organism>
<accession>M7CD62</accession>
<dbReference type="AlphaFoldDB" id="M7CD62"/>
<keyword evidence="3" id="KW-0675">Receptor</keyword>
<reference evidence="4" key="1">
    <citation type="journal article" date="2013" name="Nat. Genet.">
        <title>The draft genomes of soft-shell turtle and green sea turtle yield insights into the development and evolution of the turtle-specific body plan.</title>
        <authorList>
            <person name="Wang Z."/>
            <person name="Pascual-Anaya J."/>
            <person name="Zadissa A."/>
            <person name="Li W."/>
            <person name="Niimura Y."/>
            <person name="Huang Z."/>
            <person name="Li C."/>
            <person name="White S."/>
            <person name="Xiong Z."/>
            <person name="Fang D."/>
            <person name="Wang B."/>
            <person name="Ming Y."/>
            <person name="Chen Y."/>
            <person name="Zheng Y."/>
            <person name="Kuraku S."/>
            <person name="Pignatelli M."/>
            <person name="Herrero J."/>
            <person name="Beal K."/>
            <person name="Nozawa M."/>
            <person name="Li Q."/>
            <person name="Wang J."/>
            <person name="Zhang H."/>
            <person name="Yu L."/>
            <person name="Shigenobu S."/>
            <person name="Wang J."/>
            <person name="Liu J."/>
            <person name="Flicek P."/>
            <person name="Searle S."/>
            <person name="Wang J."/>
            <person name="Kuratani S."/>
            <person name="Yin Y."/>
            <person name="Aken B."/>
            <person name="Zhang G."/>
            <person name="Irie N."/>
        </authorList>
    </citation>
    <scope>NUCLEOTIDE SEQUENCE [LARGE SCALE GENOMIC DNA]</scope>
</reference>
<feature type="region of interest" description="Disordered" evidence="2">
    <location>
        <begin position="34"/>
        <end position="54"/>
    </location>
</feature>
<sequence length="103" mass="11775">MVWNAANPGNCHRRKYICSEEGQNEVALRQHQDIPLPQLRGEAPAPLTTNGKADPLNIARTSVIRELTELEEQIQAIKQELQLAMKRKSELEEYQRTNRTAEP</sequence>